<gene>
    <name evidence="2" type="ORF">LSCM1_04215</name>
</gene>
<dbReference type="GeneID" id="92514242"/>
<dbReference type="AlphaFoldDB" id="A0A836HGV4"/>
<sequence length="94" mass="10685">MGRSNNQLRRSAKAHGKSFIPKMVKSKVRNQNRRVKIMAVKKDPRLHKKLSYDKVHTKSGKIRRRRFQSGGYNHSGQFGKAAGAKRNAAKGRAK</sequence>
<dbReference type="EMBL" id="JAFEUZ010000026">
    <property type="protein sequence ID" value="KAG5476503.1"/>
    <property type="molecule type" value="Genomic_DNA"/>
</dbReference>
<proteinExistence type="predicted"/>
<evidence type="ECO:0000256" key="1">
    <source>
        <dbReference type="SAM" id="MobiDB-lite"/>
    </source>
</evidence>
<dbReference type="KEGG" id="lmat:92514242"/>
<dbReference type="SMR" id="A0A836HGV4"/>
<reference evidence="2 3" key="1">
    <citation type="submission" date="2021-03" db="EMBL/GenBank/DDBJ databases">
        <title>Leishmania (Mundinia) martiniquensis Genome sequencing and assembly.</title>
        <authorList>
            <person name="Almutairi H."/>
            <person name="Gatherer D."/>
        </authorList>
    </citation>
    <scope>NUCLEOTIDE SEQUENCE [LARGE SCALE GENOMIC DNA]</scope>
    <source>
        <strain evidence="2">LSCM1</strain>
    </source>
</reference>
<protein>
    <submittedName>
        <fullName evidence="2">Uncharacterized protein</fullName>
    </submittedName>
</protein>
<dbReference type="OrthoDB" id="269639at2759"/>
<keyword evidence="3" id="KW-1185">Reference proteome</keyword>
<feature type="region of interest" description="Disordered" evidence="1">
    <location>
        <begin position="65"/>
        <end position="94"/>
    </location>
</feature>
<accession>A0A836HGV4</accession>
<evidence type="ECO:0000313" key="2">
    <source>
        <dbReference type="EMBL" id="KAG5476503.1"/>
    </source>
</evidence>
<comment type="caution">
    <text evidence="2">The sequence shown here is derived from an EMBL/GenBank/DDBJ whole genome shotgun (WGS) entry which is preliminary data.</text>
</comment>
<name>A0A836HGV4_9TRYP</name>
<dbReference type="Proteomes" id="UP000673552">
    <property type="component" value="Chromosome 26"/>
</dbReference>
<dbReference type="RefSeq" id="XP_067177961.1">
    <property type="nucleotide sequence ID" value="XM_067321730.1"/>
</dbReference>
<organism evidence="2 3">
    <name type="scientific">Leishmania martiniquensis</name>
    <dbReference type="NCBI Taxonomy" id="1580590"/>
    <lineage>
        <taxon>Eukaryota</taxon>
        <taxon>Discoba</taxon>
        <taxon>Euglenozoa</taxon>
        <taxon>Kinetoplastea</taxon>
        <taxon>Metakinetoplastina</taxon>
        <taxon>Trypanosomatida</taxon>
        <taxon>Trypanosomatidae</taxon>
        <taxon>Leishmaniinae</taxon>
        <taxon>Leishmania</taxon>
    </lineage>
</organism>
<evidence type="ECO:0000313" key="3">
    <source>
        <dbReference type="Proteomes" id="UP000673552"/>
    </source>
</evidence>